<dbReference type="InterPro" id="IPR027065">
    <property type="entry name" value="Lon_Prtase"/>
</dbReference>
<dbReference type="Gene3D" id="3.30.230.10">
    <property type="match status" value="1"/>
</dbReference>
<evidence type="ECO:0000313" key="4">
    <source>
        <dbReference type="EMBL" id="PIP16542.1"/>
    </source>
</evidence>
<evidence type="ECO:0000256" key="2">
    <source>
        <dbReference type="PROSITE-ProRule" id="PRU01122"/>
    </source>
</evidence>
<dbReference type="InterPro" id="IPR046843">
    <property type="entry name" value="LonB_AAA-LID"/>
</dbReference>
<dbReference type="InterPro" id="IPR041699">
    <property type="entry name" value="AAA_32"/>
</dbReference>
<gene>
    <name evidence="4" type="ORF">COX46_01615</name>
</gene>
<dbReference type="InterPro" id="IPR020568">
    <property type="entry name" value="Ribosomal_Su5_D2-typ_SF"/>
</dbReference>
<reference evidence="4 5" key="1">
    <citation type="submission" date="2017-09" db="EMBL/GenBank/DDBJ databases">
        <title>Depth-based differentiation of microbial function through sediment-hosted aquifers and enrichment of novel symbionts in the deep terrestrial subsurface.</title>
        <authorList>
            <person name="Probst A.J."/>
            <person name="Ladd B."/>
            <person name="Jarett J.K."/>
            <person name="Geller-Mcgrath D.E."/>
            <person name="Sieber C.M."/>
            <person name="Emerson J.B."/>
            <person name="Anantharaman K."/>
            <person name="Thomas B.C."/>
            <person name="Malmstrom R."/>
            <person name="Stieglmeier M."/>
            <person name="Klingl A."/>
            <person name="Woyke T."/>
            <person name="Ryan C.M."/>
            <person name="Banfield J.F."/>
        </authorList>
    </citation>
    <scope>NUCLEOTIDE SEQUENCE [LARGE SCALE GENOMIC DNA]</scope>
    <source>
        <strain evidence="4">CG23_combo_of_CG06-09_8_20_14_all_48_7</strain>
    </source>
</reference>
<dbReference type="PANTHER" id="PTHR10046">
    <property type="entry name" value="ATP DEPENDENT LON PROTEASE FAMILY MEMBER"/>
    <property type="match status" value="1"/>
</dbReference>
<dbReference type="GO" id="GO:0005524">
    <property type="term" value="F:ATP binding"/>
    <property type="evidence" value="ECO:0007669"/>
    <property type="project" value="InterPro"/>
</dbReference>
<sequence length="516" mass="57942">EILPGIKIPGQKPAFTSYQVNLLVDNSQTKGAPVVKELNPIYQNLVGRQEHRPQFGSFVTDFTMIKAGALHRANGGYLLLQTNDLFTKYFSWSALKRCLKNETIQIEDLGEEFHFISTPTSRPEPIPLATKVIIIGSPYIYQLLYAWDEDFRKLFKVKSDFDYRLDRDKEGIKKYAAFISRHCQDKKLLPFHRSAIAAVVEYGSRLVEDQTKLSSRFLYIVDILEEADHWAKTEQKTTVTAAEVKRAVEEKVYRSNRLEERIREMIEDGQILLDDRGKVTGQVNGLSVIFLGDYAFGRPSRITVRTFVGKKGILDIERETKLGGPIHTKGVLILNGFLGQRYAHTEPLTLSASICFEQSYEEVEGDSASSTELYGLLSSLSDLPVNQAIAVTGSVNQNGEIQPIGGVNEKVEGFFGVCKIKGLTGEQGVIIPRSNVKNLMLKEEVVEAIANKKFHIWAVSNVDEGIEILTGVPAGTLRPNKTYPSNTVNGRVAQRLAKLNAYYTESQKPKHRRKKK</sequence>
<feature type="active site" evidence="2">
    <location>
        <position position="410"/>
    </location>
</feature>
<dbReference type="Pfam" id="PF05362">
    <property type="entry name" value="Lon_C"/>
    <property type="match status" value="1"/>
</dbReference>
<evidence type="ECO:0000259" key="3">
    <source>
        <dbReference type="PROSITE" id="PS51786"/>
    </source>
</evidence>
<keyword evidence="2" id="KW-0378">Hydrolase</keyword>
<organism evidence="4 5">
    <name type="scientific">bacterium (Candidatus Ratteibacteria) CG23_combo_of_CG06-09_8_20_14_all_48_7</name>
    <dbReference type="NCBI Taxonomy" id="2014292"/>
    <lineage>
        <taxon>Bacteria</taxon>
        <taxon>Candidatus Ratteibacteria</taxon>
    </lineage>
</organism>
<dbReference type="EMBL" id="PCRF01000074">
    <property type="protein sequence ID" value="PIP16542.1"/>
    <property type="molecule type" value="Genomic_DNA"/>
</dbReference>
<dbReference type="GO" id="GO:0006508">
    <property type="term" value="P:proteolysis"/>
    <property type="evidence" value="ECO:0007669"/>
    <property type="project" value="UniProtKB-KW"/>
</dbReference>
<comment type="similarity">
    <text evidence="2">Belongs to the peptidase S16 family.</text>
</comment>
<feature type="domain" description="Lon proteolytic" evidence="3">
    <location>
        <begin position="277"/>
        <end position="472"/>
    </location>
</feature>
<dbReference type="InterPro" id="IPR008269">
    <property type="entry name" value="Lon_proteolytic"/>
</dbReference>
<dbReference type="Pfam" id="PF20436">
    <property type="entry name" value="LonB_AAA-LID"/>
    <property type="match status" value="1"/>
</dbReference>
<dbReference type="GO" id="GO:0004252">
    <property type="term" value="F:serine-type endopeptidase activity"/>
    <property type="evidence" value="ECO:0007669"/>
    <property type="project" value="UniProtKB-UniRule"/>
</dbReference>
<dbReference type="GO" id="GO:0030163">
    <property type="term" value="P:protein catabolic process"/>
    <property type="evidence" value="ECO:0007669"/>
    <property type="project" value="InterPro"/>
</dbReference>
<dbReference type="PRINTS" id="PR00830">
    <property type="entry name" value="ENDOLAPTASE"/>
</dbReference>
<dbReference type="Gene3D" id="3.40.50.300">
    <property type="entry name" value="P-loop containing nucleotide triphosphate hydrolases"/>
    <property type="match status" value="1"/>
</dbReference>
<proteinExistence type="inferred from homology"/>
<feature type="non-terminal residue" evidence="4">
    <location>
        <position position="1"/>
    </location>
</feature>
<comment type="catalytic activity">
    <reaction evidence="2">
        <text>Hydrolysis of proteins in presence of ATP.</text>
        <dbReference type="EC" id="3.4.21.53"/>
    </reaction>
</comment>
<keyword evidence="2" id="KW-0720">Serine protease</keyword>
<dbReference type="InterPro" id="IPR027417">
    <property type="entry name" value="P-loop_NTPase"/>
</dbReference>
<dbReference type="Pfam" id="PF13654">
    <property type="entry name" value="AAA_32"/>
    <property type="match status" value="1"/>
</dbReference>
<evidence type="ECO:0000313" key="5">
    <source>
        <dbReference type="Proteomes" id="UP000230392"/>
    </source>
</evidence>
<protein>
    <recommendedName>
        <fullName evidence="2">endopeptidase La</fullName>
        <ecNumber evidence="2">3.4.21.53</ecNumber>
    </recommendedName>
</protein>
<evidence type="ECO:0000256" key="1">
    <source>
        <dbReference type="ARBA" id="ARBA00022670"/>
    </source>
</evidence>
<dbReference type="AlphaFoldDB" id="A0A2G9YBI8"/>
<dbReference type="PROSITE" id="PS51786">
    <property type="entry name" value="LON_PROTEOLYTIC"/>
    <property type="match status" value="1"/>
</dbReference>
<dbReference type="SUPFAM" id="SSF54211">
    <property type="entry name" value="Ribosomal protein S5 domain 2-like"/>
    <property type="match status" value="1"/>
</dbReference>
<comment type="caution">
    <text evidence="4">The sequence shown here is derived from an EMBL/GenBank/DDBJ whole genome shotgun (WGS) entry which is preliminary data.</text>
</comment>
<accession>A0A2G9YBI8</accession>
<dbReference type="Proteomes" id="UP000230392">
    <property type="component" value="Unassembled WGS sequence"/>
</dbReference>
<dbReference type="EC" id="3.4.21.53" evidence="2"/>
<dbReference type="InterPro" id="IPR014721">
    <property type="entry name" value="Ribsml_uS5_D2-typ_fold_subgr"/>
</dbReference>
<dbReference type="Gene3D" id="1.10.8.60">
    <property type="match status" value="1"/>
</dbReference>
<dbReference type="GO" id="GO:0004176">
    <property type="term" value="F:ATP-dependent peptidase activity"/>
    <property type="evidence" value="ECO:0007669"/>
    <property type="project" value="UniProtKB-UniRule"/>
</dbReference>
<keyword evidence="1 2" id="KW-0645">Protease</keyword>
<feature type="active site" evidence="2">
    <location>
        <position position="367"/>
    </location>
</feature>
<name>A0A2G9YBI8_9BACT</name>